<dbReference type="OrthoDB" id="19928at2759"/>
<dbReference type="GeneID" id="121128518"/>
<dbReference type="InterPro" id="IPR033332">
    <property type="entry name" value="BTG"/>
</dbReference>
<dbReference type="EMBL" id="HACA01027692">
    <property type="protein sequence ID" value="CDW45053.1"/>
    <property type="molecule type" value="Transcribed_RNA"/>
</dbReference>
<feature type="compositionally biased region" description="Low complexity" evidence="2">
    <location>
        <begin position="143"/>
        <end position="170"/>
    </location>
</feature>
<evidence type="ECO:0000313" key="4">
    <source>
        <dbReference type="EMBL" id="CDW45053.1"/>
    </source>
</evidence>
<dbReference type="GO" id="GO:0005737">
    <property type="term" value="C:cytoplasm"/>
    <property type="evidence" value="ECO:0007669"/>
    <property type="project" value="TreeGrafter"/>
</dbReference>
<evidence type="ECO:0000256" key="1">
    <source>
        <dbReference type="ARBA" id="ARBA00007989"/>
    </source>
</evidence>
<dbReference type="GO" id="GO:0005634">
    <property type="term" value="C:nucleus"/>
    <property type="evidence" value="ECO:0007669"/>
    <property type="project" value="TreeGrafter"/>
</dbReference>
<accession>A0A0K2V3D5</accession>
<evidence type="ECO:0000256" key="2">
    <source>
        <dbReference type="SAM" id="MobiDB-lite"/>
    </source>
</evidence>
<dbReference type="RefSeq" id="XP_040580035.1">
    <property type="nucleotide sequence ID" value="XM_040724101.2"/>
</dbReference>
<reference evidence="4" key="1">
    <citation type="submission" date="2014-05" db="EMBL/GenBank/DDBJ databases">
        <authorList>
            <person name="Chronopoulou M."/>
        </authorList>
    </citation>
    <scope>NUCLEOTIDE SEQUENCE</scope>
    <source>
        <tissue evidence="4">Whole organism</tissue>
    </source>
</reference>
<name>A0A0K2V3D5_LEPSM</name>
<dbReference type="Gene3D" id="3.90.640.90">
    <property type="entry name" value="Anti-proliferative protein, N-terminal domain"/>
    <property type="match status" value="1"/>
</dbReference>
<comment type="similarity">
    <text evidence="1">Belongs to the BTG family.</text>
</comment>
<dbReference type="AlphaFoldDB" id="A0A0K2V3D5"/>
<sequence length="215" mass="24327">MCGVMVNSNLFNMSLELSSACNFLAHLIRLSGTNEGLSDCQMDRFRYNLTEVLKRRYRDHWFPERPFKGSGYRCIRINGRLDPVISQAAEDSAISTKLLRKSFPSELTMWIDPKEVSYRIGENGSICVLYEYSDLSASQQPWAPQSSLESKVNNSNSNHNNSTTTTTNKNIPAKTHNNIKPPSCGKESLRNIDYLLDPRRSTLSSMEQLTAYVSS</sequence>
<feature type="region of interest" description="Disordered" evidence="2">
    <location>
        <begin position="143"/>
        <end position="185"/>
    </location>
</feature>
<dbReference type="PANTHER" id="PTHR22978:SF22">
    <property type="entry name" value="BTG FAMILY PROTEIN"/>
    <property type="match status" value="1"/>
</dbReference>
<dbReference type="InterPro" id="IPR002087">
    <property type="entry name" value="Anti_prolifrtn"/>
</dbReference>
<dbReference type="SUPFAM" id="SSF160696">
    <property type="entry name" value="BTG domain-like"/>
    <property type="match status" value="1"/>
</dbReference>
<protein>
    <submittedName>
        <fullName evidence="4">Protein BTG1like [Bombus impatiens]</fullName>
    </submittedName>
</protein>
<dbReference type="InterPro" id="IPR036054">
    <property type="entry name" value="BTG-like_sf"/>
</dbReference>
<organism evidence="4">
    <name type="scientific">Lepeophtheirus salmonis</name>
    <name type="common">Salmon louse</name>
    <name type="synonym">Caligus salmonis</name>
    <dbReference type="NCBI Taxonomy" id="72036"/>
    <lineage>
        <taxon>Eukaryota</taxon>
        <taxon>Metazoa</taxon>
        <taxon>Ecdysozoa</taxon>
        <taxon>Arthropoda</taxon>
        <taxon>Crustacea</taxon>
        <taxon>Multicrustacea</taxon>
        <taxon>Hexanauplia</taxon>
        <taxon>Copepoda</taxon>
        <taxon>Siphonostomatoida</taxon>
        <taxon>Caligidae</taxon>
        <taxon>Lepeophtheirus</taxon>
    </lineage>
</organism>
<dbReference type="PANTHER" id="PTHR22978">
    <property type="entry name" value="B-CELL TRANSLOCATION GENE"/>
    <property type="match status" value="1"/>
</dbReference>
<feature type="domain" description="Anti-proliferative protein" evidence="3">
    <location>
        <begin position="57"/>
        <end position="77"/>
    </location>
</feature>
<dbReference type="KEGG" id="lsm:121128518"/>
<dbReference type="PROSITE" id="PS00960">
    <property type="entry name" value="BTG_1"/>
    <property type="match status" value="1"/>
</dbReference>
<dbReference type="Pfam" id="PF07742">
    <property type="entry name" value="BTG"/>
    <property type="match status" value="1"/>
</dbReference>
<dbReference type="SMART" id="SM00099">
    <property type="entry name" value="btg1"/>
    <property type="match status" value="1"/>
</dbReference>
<evidence type="ECO:0000259" key="3">
    <source>
        <dbReference type="PROSITE" id="PS00960"/>
    </source>
</evidence>
<proteinExistence type="inferred from homology"/>
<dbReference type="PRINTS" id="PR00310">
    <property type="entry name" value="ANTIPRLFBTG1"/>
</dbReference>